<evidence type="ECO:0000259" key="1">
    <source>
        <dbReference type="Pfam" id="PF11682"/>
    </source>
</evidence>
<organism evidence="2 3">
    <name type="scientific">Providencia rettgeri</name>
    <dbReference type="NCBI Taxonomy" id="587"/>
    <lineage>
        <taxon>Bacteria</taxon>
        <taxon>Pseudomonadati</taxon>
        <taxon>Pseudomonadota</taxon>
        <taxon>Gammaproteobacteria</taxon>
        <taxon>Enterobacterales</taxon>
        <taxon>Morganellaceae</taxon>
        <taxon>Providencia</taxon>
    </lineage>
</organism>
<sequence length="85" mass="10360">MTLENNYLEYWFIHMDNEVEQKYLYCQAEFNKLLKGQELANWVHWLPPLIKVTHWHCVLCQYNYMGLKQCPCCQQDIYNIAIDNN</sequence>
<evidence type="ECO:0000313" key="3">
    <source>
        <dbReference type="Proteomes" id="UP001155882"/>
    </source>
</evidence>
<proteinExistence type="predicted"/>
<feature type="domain" description="DUF3279" evidence="1">
    <location>
        <begin position="51"/>
        <end position="84"/>
    </location>
</feature>
<dbReference type="EMBL" id="JAHWLI010000023">
    <property type="protein sequence ID" value="MBW3116637.1"/>
    <property type="molecule type" value="Genomic_DNA"/>
</dbReference>
<dbReference type="Pfam" id="PF11682">
    <property type="entry name" value="Zn_ribbon_11"/>
    <property type="match status" value="1"/>
</dbReference>
<dbReference type="AlphaFoldDB" id="A0AAE2ZBA9"/>
<reference evidence="2" key="1">
    <citation type="submission" date="2021-07" db="EMBL/GenBank/DDBJ databases">
        <authorList>
            <person name="Stanton E."/>
        </authorList>
    </citation>
    <scope>NUCLEOTIDE SEQUENCE</scope>
    <source>
        <strain evidence="2">2021EL-01139</strain>
    </source>
</reference>
<accession>A0AAE2ZBA9</accession>
<evidence type="ECO:0000313" key="2">
    <source>
        <dbReference type="EMBL" id="MBW3116637.1"/>
    </source>
</evidence>
<gene>
    <name evidence="2" type="ORF">KYI77_09225</name>
</gene>
<dbReference type="Proteomes" id="UP001155882">
    <property type="component" value="Unassembled WGS sequence"/>
</dbReference>
<dbReference type="RefSeq" id="WP_165879397.1">
    <property type="nucleotide sequence ID" value="NZ_JAAOIA010000006.1"/>
</dbReference>
<protein>
    <submittedName>
        <fullName evidence="2">Zinc-ribbon domain-containing protein</fullName>
    </submittedName>
</protein>
<comment type="caution">
    <text evidence="2">The sequence shown here is derived from an EMBL/GenBank/DDBJ whole genome shotgun (WGS) entry which is preliminary data.</text>
</comment>
<dbReference type="InterPro" id="IPR021696">
    <property type="entry name" value="DUF3279"/>
</dbReference>
<name>A0AAE2ZBA9_PRORE</name>